<organism evidence="2">
    <name type="scientific">Acromyrmex echinatior</name>
    <name type="common">Panamanian leafcutter ant</name>
    <name type="synonym">Acromyrmex octospinosus echinatior</name>
    <dbReference type="NCBI Taxonomy" id="103372"/>
    <lineage>
        <taxon>Eukaryota</taxon>
        <taxon>Metazoa</taxon>
        <taxon>Ecdysozoa</taxon>
        <taxon>Arthropoda</taxon>
        <taxon>Hexapoda</taxon>
        <taxon>Insecta</taxon>
        <taxon>Pterygota</taxon>
        <taxon>Neoptera</taxon>
        <taxon>Endopterygota</taxon>
        <taxon>Hymenoptera</taxon>
        <taxon>Apocrita</taxon>
        <taxon>Aculeata</taxon>
        <taxon>Formicoidea</taxon>
        <taxon>Formicidae</taxon>
        <taxon>Myrmicinae</taxon>
        <taxon>Acromyrmex</taxon>
    </lineage>
</organism>
<dbReference type="InParanoid" id="F4WTS0"/>
<evidence type="ECO:0000313" key="2">
    <source>
        <dbReference type="Proteomes" id="UP000007755"/>
    </source>
</evidence>
<gene>
    <name evidence="1" type="ORF">G5I_09271</name>
</gene>
<dbReference type="AlphaFoldDB" id="F4WTS0"/>
<proteinExistence type="predicted"/>
<name>F4WTS0_ACREC</name>
<sequence length="147" mass="16398">MSTSSLFSRKNLQNGVEVVSTYDMIESRKSCRDNPENHRIELPHSEISEGRADLATLRDLNAGTPERRLAGAPSSYCLSAARRRASLFRAELLPPTPRRVGLAQPPSERPRTAPNERRLAAYVAITADLHLRSKDLFSVAILQDMRS</sequence>
<dbReference type="Proteomes" id="UP000007755">
    <property type="component" value="Unassembled WGS sequence"/>
</dbReference>
<dbReference type="EMBL" id="GL888344">
    <property type="protein sequence ID" value="EGI62385.1"/>
    <property type="molecule type" value="Genomic_DNA"/>
</dbReference>
<keyword evidence="2" id="KW-1185">Reference proteome</keyword>
<accession>F4WTS0</accession>
<evidence type="ECO:0000313" key="1">
    <source>
        <dbReference type="EMBL" id="EGI62385.1"/>
    </source>
</evidence>
<reference evidence="1" key="1">
    <citation type="submission" date="2011-02" db="EMBL/GenBank/DDBJ databases">
        <title>The genome of the leaf-cutting ant Acromyrmex echinatior suggests key adaptations to social evolution and fungus farming.</title>
        <authorList>
            <person name="Nygaard S."/>
            <person name="Zhang G."/>
        </authorList>
    </citation>
    <scope>NUCLEOTIDE SEQUENCE</scope>
</reference>
<protein>
    <submittedName>
        <fullName evidence="1">Uncharacterized protein</fullName>
    </submittedName>
</protein>